<feature type="domain" description="RING-type" evidence="10">
    <location>
        <begin position="71"/>
        <end position="116"/>
    </location>
</feature>
<keyword evidence="13" id="KW-1185">Reference proteome</keyword>
<dbReference type="GO" id="GO:0061630">
    <property type="term" value="F:ubiquitin protein ligase activity"/>
    <property type="evidence" value="ECO:0007669"/>
    <property type="project" value="InterPro"/>
</dbReference>
<organism evidence="11 13">
    <name type="scientific">Neospora caninum (strain Liverpool)</name>
    <dbReference type="NCBI Taxonomy" id="572307"/>
    <lineage>
        <taxon>Eukaryota</taxon>
        <taxon>Sar</taxon>
        <taxon>Alveolata</taxon>
        <taxon>Apicomplexa</taxon>
        <taxon>Conoidasida</taxon>
        <taxon>Coccidia</taxon>
        <taxon>Eucoccidiorida</taxon>
        <taxon>Eimeriorina</taxon>
        <taxon>Sarcocystidae</taxon>
        <taxon>Neospora</taxon>
    </lineage>
</organism>
<dbReference type="Gene3D" id="3.30.40.10">
    <property type="entry name" value="Zinc/RING finger domain, C3HC4 (zinc finger)"/>
    <property type="match status" value="1"/>
</dbReference>
<keyword evidence="2" id="KW-0132">Cell division</keyword>
<keyword evidence="6" id="KW-0833">Ubl conjugation pathway</keyword>
<dbReference type="GO" id="GO:0097602">
    <property type="term" value="F:cullin family protein binding"/>
    <property type="evidence" value="ECO:0007669"/>
    <property type="project" value="InterPro"/>
</dbReference>
<dbReference type="InterPro" id="IPR001841">
    <property type="entry name" value="Znf_RING"/>
</dbReference>
<dbReference type="GO" id="GO:0005680">
    <property type="term" value="C:anaphase-promoting complex"/>
    <property type="evidence" value="ECO:0007669"/>
    <property type="project" value="InterPro"/>
</dbReference>
<keyword evidence="4 9" id="KW-0863">Zinc-finger</keyword>
<dbReference type="RefSeq" id="XP_003880824.1">
    <property type="nucleotide sequence ID" value="XM_003880775.1"/>
</dbReference>
<keyword evidence="7" id="KW-0862">Zinc</keyword>
<evidence type="ECO:0000313" key="12">
    <source>
        <dbReference type="EMBL" id="CEL68092.1"/>
    </source>
</evidence>
<dbReference type="InterPro" id="IPR013083">
    <property type="entry name" value="Znf_RING/FYVE/PHD"/>
</dbReference>
<dbReference type="InParanoid" id="F0VAN6"/>
<dbReference type="PANTHER" id="PTHR11210">
    <property type="entry name" value="RING BOX"/>
    <property type="match status" value="1"/>
</dbReference>
<reference evidence="12" key="4">
    <citation type="journal article" date="2015" name="PLoS ONE">
        <title>Comprehensive Evaluation of Toxoplasma gondii VEG and Neospora caninum LIV Genomes with Tachyzoite Stage Transcriptome and Proteome Defines Novel Transcript Features.</title>
        <authorList>
            <person name="Ramaprasad A."/>
            <person name="Mourier T."/>
            <person name="Naeem R."/>
            <person name="Malas T.B."/>
            <person name="Moussa E."/>
            <person name="Panigrahi A."/>
            <person name="Vermont S.J."/>
            <person name="Otto T.D."/>
            <person name="Wastling J."/>
            <person name="Pain A."/>
        </authorList>
    </citation>
    <scope>NUCLEOTIDE SEQUENCE</scope>
    <source>
        <strain evidence="12">Liverpool</strain>
    </source>
</reference>
<gene>
    <name evidence="12" type="ORF">BN1204_038660</name>
    <name evidence="11" type="ORF">NCLIV_038660</name>
</gene>
<proteinExistence type="predicted"/>
<accession>F0VAN6</accession>
<dbReference type="eggNOG" id="KOG1493">
    <property type="taxonomic scope" value="Eukaryota"/>
</dbReference>
<keyword evidence="8" id="KW-0131">Cell cycle</keyword>
<evidence type="ECO:0000256" key="9">
    <source>
        <dbReference type="PROSITE-ProRule" id="PRU00175"/>
    </source>
</evidence>
<dbReference type="SUPFAM" id="SSF57850">
    <property type="entry name" value="RING/U-box"/>
    <property type="match status" value="1"/>
</dbReference>
<dbReference type="AlphaFoldDB" id="F0VAN6"/>
<dbReference type="GO" id="GO:0008270">
    <property type="term" value="F:zinc ion binding"/>
    <property type="evidence" value="ECO:0007669"/>
    <property type="project" value="UniProtKB-KW"/>
</dbReference>
<reference evidence="13" key="3">
    <citation type="journal article" date="2012" name="PLoS Pathog.">
        <title>Comparative genomics of the apicomplexan parasites Toxoplasma gondii and Neospora caninum: Coccidia differing in host range and transmission strategy.</title>
        <authorList>
            <person name="Reid A.J."/>
            <person name="Vermont S.J."/>
            <person name="Cotton J.A."/>
            <person name="Harris D."/>
            <person name="Hill-Cawthorne G.A."/>
            <person name="Konen-Waisman S."/>
            <person name="Latham S.M."/>
            <person name="Mourier T."/>
            <person name="Norton R."/>
            <person name="Quail M.A."/>
            <person name="Sanders M."/>
            <person name="Shanmugam D."/>
            <person name="Sohal A."/>
            <person name="Wasmuth J.D."/>
            <person name="Brunk B."/>
            <person name="Grigg M.E."/>
            <person name="Howard J.C."/>
            <person name="Parkinson J."/>
            <person name="Roos D.S."/>
            <person name="Trees A.J."/>
            <person name="Berriman M."/>
            <person name="Pain A."/>
            <person name="Wastling J.M."/>
        </authorList>
    </citation>
    <scope>NUCLEOTIDE SEQUENCE [LARGE SCALE GENOMIC DNA]</scope>
    <source>
        <strain evidence="13">Liverpool</strain>
    </source>
</reference>
<evidence type="ECO:0000256" key="6">
    <source>
        <dbReference type="ARBA" id="ARBA00022786"/>
    </source>
</evidence>
<dbReference type="InterPro" id="IPR024991">
    <property type="entry name" value="RING-H2_APC11"/>
</dbReference>
<keyword evidence="3" id="KW-0479">Metal-binding</keyword>
<sequence>MEEQSACAAAAPERKQWSASANDLALLRASCVGPCYRVRVRHIHFVGAWRWAGIPPDEKCGICSNAFEVHCNACDKPGEACPPAFGACGHVFHLHCTWLSREDALRENQASCPLCRRPWRFKTANETFLGSDTDTQQSGGHQGSPSP</sequence>
<evidence type="ECO:0000313" key="11">
    <source>
        <dbReference type="EMBL" id="CBZ50791.1"/>
    </source>
</evidence>
<dbReference type="FunCoup" id="F0VAN6">
    <property type="interactions" value="23"/>
</dbReference>
<reference evidence="11" key="2">
    <citation type="submission" date="2011-03" db="EMBL/GenBank/DDBJ databases">
        <title>Comparative genomics and transcriptomics of Neospora caninum and Toxoplasma gondii.</title>
        <authorList>
            <person name="Reid A.J."/>
            <person name="Sohal A."/>
            <person name="Harris D."/>
            <person name="Quail M."/>
            <person name="Sanders M."/>
            <person name="Berriman M."/>
            <person name="Wastling J.M."/>
            <person name="Pain A."/>
        </authorList>
    </citation>
    <scope>NUCLEOTIDE SEQUENCE</scope>
    <source>
        <strain evidence="11">Liverpool</strain>
    </source>
</reference>
<evidence type="ECO:0000256" key="1">
    <source>
        <dbReference type="ARBA" id="ARBA00013928"/>
    </source>
</evidence>
<name>F0VAN6_NEOCL</name>
<evidence type="ECO:0000256" key="7">
    <source>
        <dbReference type="ARBA" id="ARBA00022833"/>
    </source>
</evidence>
<evidence type="ECO:0000256" key="5">
    <source>
        <dbReference type="ARBA" id="ARBA00022776"/>
    </source>
</evidence>
<evidence type="ECO:0000256" key="3">
    <source>
        <dbReference type="ARBA" id="ARBA00022723"/>
    </source>
</evidence>
<dbReference type="EMBL" id="FR823385">
    <property type="protein sequence ID" value="CBZ50791.1"/>
    <property type="molecule type" value="Genomic_DNA"/>
</dbReference>
<evidence type="ECO:0000256" key="4">
    <source>
        <dbReference type="ARBA" id="ARBA00022771"/>
    </source>
</evidence>
<dbReference type="OrthoDB" id="1681166at2759"/>
<dbReference type="InterPro" id="IPR051031">
    <property type="entry name" value="RING-box_E3_Ubiquitin_Ligase"/>
</dbReference>
<dbReference type="GO" id="GO:0051301">
    <property type="term" value="P:cell division"/>
    <property type="evidence" value="ECO:0007669"/>
    <property type="project" value="UniProtKB-KW"/>
</dbReference>
<evidence type="ECO:0000256" key="2">
    <source>
        <dbReference type="ARBA" id="ARBA00022618"/>
    </source>
</evidence>
<evidence type="ECO:0000259" key="10">
    <source>
        <dbReference type="PROSITE" id="PS50089"/>
    </source>
</evidence>
<dbReference type="EMBL" id="LN714484">
    <property type="protein sequence ID" value="CEL68092.1"/>
    <property type="molecule type" value="Genomic_DNA"/>
</dbReference>
<dbReference type="OMA" id="RENQASC"/>
<dbReference type="GeneID" id="13441825"/>
<dbReference type="GO" id="GO:0031145">
    <property type="term" value="P:anaphase-promoting complex-dependent catabolic process"/>
    <property type="evidence" value="ECO:0007669"/>
    <property type="project" value="InterPro"/>
</dbReference>
<evidence type="ECO:0000256" key="8">
    <source>
        <dbReference type="ARBA" id="ARBA00023306"/>
    </source>
</evidence>
<protein>
    <recommendedName>
        <fullName evidence="1">Anaphase-promoting complex subunit 11</fullName>
    </recommendedName>
</protein>
<dbReference type="Proteomes" id="UP000007494">
    <property type="component" value="Chromosome IX"/>
</dbReference>
<dbReference type="PROSITE" id="PS50089">
    <property type="entry name" value="ZF_RING_2"/>
    <property type="match status" value="1"/>
</dbReference>
<dbReference type="Pfam" id="PF12861">
    <property type="entry name" value="zf-ANAPC11"/>
    <property type="match status" value="1"/>
</dbReference>
<evidence type="ECO:0000313" key="13">
    <source>
        <dbReference type="Proteomes" id="UP000007494"/>
    </source>
</evidence>
<dbReference type="VEuPathDB" id="ToxoDB:NCLIV_038660"/>
<keyword evidence="5" id="KW-0498">Mitosis</keyword>
<reference evidence="11" key="1">
    <citation type="submission" date="2011-02" db="EMBL/GenBank/DDBJ databases">
        <authorList>
            <person name="Aslett M."/>
        </authorList>
    </citation>
    <scope>NUCLEOTIDE SEQUENCE</scope>
    <source>
        <strain evidence="11">Liverpool</strain>
    </source>
</reference>